<protein>
    <submittedName>
        <fullName evidence="3">Uncharacterized protein</fullName>
    </submittedName>
</protein>
<feature type="compositionally biased region" description="Basic and acidic residues" evidence="1">
    <location>
        <begin position="132"/>
        <end position="144"/>
    </location>
</feature>
<evidence type="ECO:0000313" key="3">
    <source>
        <dbReference type="EMBL" id="KAK2606692.1"/>
    </source>
</evidence>
<gene>
    <name evidence="3" type="ORF">N8I77_005423</name>
</gene>
<dbReference type="AlphaFoldDB" id="A0AAD9SEW6"/>
<evidence type="ECO:0000256" key="1">
    <source>
        <dbReference type="SAM" id="MobiDB-lite"/>
    </source>
</evidence>
<proteinExistence type="predicted"/>
<organism evidence="3 4">
    <name type="scientific">Phomopsis amygdali</name>
    <name type="common">Fusicoccum amygdali</name>
    <dbReference type="NCBI Taxonomy" id="1214568"/>
    <lineage>
        <taxon>Eukaryota</taxon>
        <taxon>Fungi</taxon>
        <taxon>Dikarya</taxon>
        <taxon>Ascomycota</taxon>
        <taxon>Pezizomycotina</taxon>
        <taxon>Sordariomycetes</taxon>
        <taxon>Sordariomycetidae</taxon>
        <taxon>Diaporthales</taxon>
        <taxon>Diaporthaceae</taxon>
        <taxon>Diaporthe</taxon>
    </lineage>
</organism>
<keyword evidence="2" id="KW-0812">Transmembrane</keyword>
<keyword evidence="2" id="KW-1133">Transmembrane helix</keyword>
<feature type="region of interest" description="Disordered" evidence="1">
    <location>
        <begin position="121"/>
        <end position="149"/>
    </location>
</feature>
<dbReference type="EMBL" id="JAUJFL010000003">
    <property type="protein sequence ID" value="KAK2606692.1"/>
    <property type="molecule type" value="Genomic_DNA"/>
</dbReference>
<evidence type="ECO:0000313" key="4">
    <source>
        <dbReference type="Proteomes" id="UP001265746"/>
    </source>
</evidence>
<name>A0AAD9SEW6_PHOAM</name>
<reference evidence="3" key="1">
    <citation type="submission" date="2023-06" db="EMBL/GenBank/DDBJ databases">
        <authorList>
            <person name="Noh H."/>
        </authorList>
    </citation>
    <scope>NUCLEOTIDE SEQUENCE</scope>
    <source>
        <strain evidence="3">DUCC20226</strain>
    </source>
</reference>
<feature type="transmembrane region" description="Helical" evidence="2">
    <location>
        <begin position="350"/>
        <end position="374"/>
    </location>
</feature>
<comment type="caution">
    <text evidence="3">The sequence shown here is derived from an EMBL/GenBank/DDBJ whole genome shotgun (WGS) entry which is preliminary data.</text>
</comment>
<keyword evidence="2" id="KW-0472">Membrane</keyword>
<keyword evidence="4" id="KW-1185">Reference proteome</keyword>
<sequence>MATSSQPAGPSDEGLPYRSFKELRGDPTVAVVFSPAANRLFWPLDGVFPTALSVKKTSCSANDLEPYFQQTLGGGIWHEIGQLPLTEPEVSSVEASVYDLEQWEFNWVAWHGHHEGKPADPEYVTYGDLSDEDRPYAAEPKEDGSWEEDSDTEFLVRCCGQDRPLGKRGQKLVVTPAAGGHFVTVHDYVSAVHPWLMGLRSEILLAKTVAQPQPYPGSAGMAWMVGQGPEHKVEEKQSWIQAHGTGPPRPVPASTAAILARIHMQLFEEAIDILNLLFPFHNQPTKRMLEKHDMAFYGLGLCGRPRKLLLSDSRLWRGRFANIHQISHDPTTGIQQLLLDDEGKNLMPTFTFWVAAAAGTLALLDMGLAVAALVNRIKQYELGLKQYEFFIYQACGDSLPNKIEQHSTPISQALPLPDQPRPLCLQNTTFIMCGSKRRAAAYREYAPAGGSTYPAPGAYHGRRGCGSGHCRPGLIRTLVTKAIENRNKKIEARQLQEEARQLPRQARLPDPEKQQYDVVQERQAKAQPVKIVYDDGHEEYVSTYDEKHATGTHTEPQRSEHLPRYSEVMKT</sequence>
<dbReference type="Proteomes" id="UP001265746">
    <property type="component" value="Unassembled WGS sequence"/>
</dbReference>
<feature type="region of interest" description="Disordered" evidence="1">
    <location>
        <begin position="545"/>
        <end position="571"/>
    </location>
</feature>
<accession>A0AAD9SEW6</accession>
<evidence type="ECO:0000256" key="2">
    <source>
        <dbReference type="SAM" id="Phobius"/>
    </source>
</evidence>